<evidence type="ECO:0000313" key="4">
    <source>
        <dbReference type="Proteomes" id="UP000789901"/>
    </source>
</evidence>
<accession>A0ABN7UI71</accession>
<keyword evidence="2" id="KW-1133">Transmembrane helix</keyword>
<keyword evidence="2" id="KW-0812">Transmembrane</keyword>
<dbReference type="EMBL" id="CAJVQB010003273">
    <property type="protein sequence ID" value="CAG8603158.1"/>
    <property type="molecule type" value="Genomic_DNA"/>
</dbReference>
<gene>
    <name evidence="3" type="ORF">GMARGA_LOCUS6986</name>
</gene>
<feature type="compositionally biased region" description="Polar residues" evidence="1">
    <location>
        <begin position="1"/>
        <end position="21"/>
    </location>
</feature>
<dbReference type="Proteomes" id="UP000789901">
    <property type="component" value="Unassembled WGS sequence"/>
</dbReference>
<proteinExistence type="predicted"/>
<organism evidence="3 4">
    <name type="scientific">Gigaspora margarita</name>
    <dbReference type="NCBI Taxonomy" id="4874"/>
    <lineage>
        <taxon>Eukaryota</taxon>
        <taxon>Fungi</taxon>
        <taxon>Fungi incertae sedis</taxon>
        <taxon>Mucoromycota</taxon>
        <taxon>Glomeromycotina</taxon>
        <taxon>Glomeromycetes</taxon>
        <taxon>Diversisporales</taxon>
        <taxon>Gigasporaceae</taxon>
        <taxon>Gigaspora</taxon>
    </lineage>
</organism>
<feature type="compositionally biased region" description="Basic and acidic residues" evidence="1">
    <location>
        <begin position="39"/>
        <end position="51"/>
    </location>
</feature>
<evidence type="ECO:0000313" key="3">
    <source>
        <dbReference type="EMBL" id="CAG8603158.1"/>
    </source>
</evidence>
<evidence type="ECO:0000256" key="2">
    <source>
        <dbReference type="SAM" id="Phobius"/>
    </source>
</evidence>
<feature type="non-terminal residue" evidence="3">
    <location>
        <position position="107"/>
    </location>
</feature>
<sequence>MISQQDNGTGQSQSKPGPSNNNEKESEKSPTPKQSNDIESEKSPTPRRSSEIESEETYTAGNINEVIKIKWFGPKPNTVTVLVELVCLVVMTAFIWTFNELIFPVGD</sequence>
<name>A0ABN7UI71_GIGMA</name>
<evidence type="ECO:0000256" key="1">
    <source>
        <dbReference type="SAM" id="MobiDB-lite"/>
    </source>
</evidence>
<keyword evidence="2" id="KW-0472">Membrane</keyword>
<keyword evidence="4" id="KW-1185">Reference proteome</keyword>
<comment type="caution">
    <text evidence="3">The sequence shown here is derived from an EMBL/GenBank/DDBJ whole genome shotgun (WGS) entry which is preliminary data.</text>
</comment>
<protein>
    <submittedName>
        <fullName evidence="3">35551_t:CDS:1</fullName>
    </submittedName>
</protein>
<feature type="transmembrane region" description="Helical" evidence="2">
    <location>
        <begin position="78"/>
        <end position="98"/>
    </location>
</feature>
<reference evidence="3 4" key="1">
    <citation type="submission" date="2021-06" db="EMBL/GenBank/DDBJ databases">
        <authorList>
            <person name="Kallberg Y."/>
            <person name="Tangrot J."/>
            <person name="Rosling A."/>
        </authorList>
    </citation>
    <scope>NUCLEOTIDE SEQUENCE [LARGE SCALE GENOMIC DNA]</scope>
    <source>
        <strain evidence="3 4">120-4 pot B 10/14</strain>
    </source>
</reference>
<feature type="region of interest" description="Disordered" evidence="1">
    <location>
        <begin position="1"/>
        <end position="59"/>
    </location>
</feature>